<dbReference type="Pfam" id="PF05686">
    <property type="entry name" value="Glyco_transf_90"/>
    <property type="match status" value="1"/>
</dbReference>
<dbReference type="OrthoDB" id="7976614at2"/>
<protein>
    <submittedName>
        <fullName evidence="3">Glycosyl transferase family 90</fullName>
    </submittedName>
</protein>
<dbReference type="PANTHER" id="PTHR12203:SF35">
    <property type="entry name" value="PROTEIN O-GLUCOSYLTRANSFERASE 1"/>
    <property type="match status" value="1"/>
</dbReference>
<dbReference type="Proteomes" id="UP000199502">
    <property type="component" value="Unassembled WGS sequence"/>
</dbReference>
<evidence type="ECO:0000259" key="2">
    <source>
        <dbReference type="SMART" id="SM00672"/>
    </source>
</evidence>
<dbReference type="GO" id="GO:0016740">
    <property type="term" value="F:transferase activity"/>
    <property type="evidence" value="ECO:0007669"/>
    <property type="project" value="UniProtKB-KW"/>
</dbReference>
<name>A0A1G5ISA9_9RHOB</name>
<gene>
    <name evidence="3" type="ORF">SAMN05660710_02762</name>
</gene>
<evidence type="ECO:0000313" key="4">
    <source>
        <dbReference type="Proteomes" id="UP000199502"/>
    </source>
</evidence>
<keyword evidence="1 3" id="KW-0808">Transferase</keyword>
<organism evidence="3 4">
    <name type="scientific">Paracoccus tibetensis</name>
    <dbReference type="NCBI Taxonomy" id="336292"/>
    <lineage>
        <taxon>Bacteria</taxon>
        <taxon>Pseudomonadati</taxon>
        <taxon>Pseudomonadota</taxon>
        <taxon>Alphaproteobacteria</taxon>
        <taxon>Rhodobacterales</taxon>
        <taxon>Paracoccaceae</taxon>
        <taxon>Paracoccus</taxon>
    </lineage>
</organism>
<dbReference type="AlphaFoldDB" id="A0A1G5ISA9"/>
<sequence length="565" mass="63448">MRIFHISPDCCGEAQIARIFRTNGHEVALHEDGRLAADILYAEGRGLAPLRPWRKARLLTGLYRRTPHWRPPLEAWRRFAFLDQQFPQARFLLTSRRREDWIAQRLARDEGRAARAWAHHLGLGEDDLPEVWARHWDAHLAAVRAHFAGSGRLIELDLDRDTPADLARLLGDLVPLPVLPISRWKLEPGQRRAPPRPASAPPDWAADLARFCLGTLRPGTDIAPGALSRFACHWDGAVSAAGAPVTDPEGVARQMAVLEGGAGPVAVTHEGRHFKLVRAEGVVNDILRLGRRDPVWMDMEDSRWLGSPEGVAPGRPVLCHNRRAGAVNAVLWPLPDQHAIGLPGFDPAAAPDEVPWHEKEDRLVWRGMISGSEMRPGVKPGPASHVWLERLEAAEDDAARAAAWEGLARTNRMAFLARYRAHPDFDIAAVMAPRFARFADHPRLAPFCAPRQPRAFFHRFRYQLCLTGYDHGSNFIPAIDSRSVLLAEEDGWEVFYSGRFRPWVHYIPVSRHLADIEEKLAWARAHPDECQRMSGRARHEAAHLRDPAARRRLMSLILDGLAAAR</sequence>
<proteinExistence type="predicted"/>
<keyword evidence="4" id="KW-1185">Reference proteome</keyword>
<dbReference type="EMBL" id="FMVT01000009">
    <property type="protein sequence ID" value="SCY78308.1"/>
    <property type="molecule type" value="Genomic_DNA"/>
</dbReference>
<dbReference type="InterPro" id="IPR051091">
    <property type="entry name" value="O-Glucosyltr/Glycosyltrsf_90"/>
</dbReference>
<feature type="domain" description="Glycosyl transferase CAP10" evidence="2">
    <location>
        <begin position="315"/>
        <end position="554"/>
    </location>
</feature>
<evidence type="ECO:0000313" key="3">
    <source>
        <dbReference type="EMBL" id="SCY78308.1"/>
    </source>
</evidence>
<dbReference type="SMART" id="SM00672">
    <property type="entry name" value="CAP10"/>
    <property type="match status" value="1"/>
</dbReference>
<dbReference type="PANTHER" id="PTHR12203">
    <property type="entry name" value="KDEL LYS-ASP-GLU-LEU CONTAINING - RELATED"/>
    <property type="match status" value="1"/>
</dbReference>
<dbReference type="InterPro" id="IPR006598">
    <property type="entry name" value="CAP10"/>
</dbReference>
<reference evidence="3 4" key="1">
    <citation type="submission" date="2016-10" db="EMBL/GenBank/DDBJ databases">
        <authorList>
            <person name="de Groot N.N."/>
        </authorList>
    </citation>
    <scope>NUCLEOTIDE SEQUENCE [LARGE SCALE GENOMIC DNA]</scope>
    <source>
        <strain evidence="3 4">CGMCC 1.8925</strain>
    </source>
</reference>
<dbReference type="RefSeq" id="WP_090745685.1">
    <property type="nucleotide sequence ID" value="NZ_FMVT01000009.1"/>
</dbReference>
<dbReference type="STRING" id="336292.SAMN05660710_02762"/>
<evidence type="ECO:0000256" key="1">
    <source>
        <dbReference type="ARBA" id="ARBA00022679"/>
    </source>
</evidence>
<accession>A0A1G5ISA9</accession>